<keyword evidence="6" id="KW-0482">Metalloprotease</keyword>
<feature type="transmembrane region" description="Helical" evidence="8">
    <location>
        <begin position="393"/>
        <end position="411"/>
    </location>
</feature>
<dbReference type="PANTHER" id="PTHR39188:SF3">
    <property type="entry name" value="STAGE IV SPORULATION PROTEIN FB"/>
    <property type="match status" value="1"/>
</dbReference>
<gene>
    <name evidence="9" type="ORF">Mal15_07170</name>
</gene>
<feature type="transmembrane region" description="Helical" evidence="8">
    <location>
        <begin position="311"/>
        <end position="330"/>
    </location>
</feature>
<feature type="region of interest" description="Disordered" evidence="7">
    <location>
        <begin position="816"/>
        <end position="836"/>
    </location>
</feature>
<comment type="similarity">
    <text evidence="2">Belongs to the peptidase M50B family.</text>
</comment>
<dbReference type="RefSeq" id="WP_147866476.1">
    <property type="nucleotide sequence ID" value="NZ_CP036264.1"/>
</dbReference>
<comment type="cofactor">
    <cofactor evidence="1">
        <name>Zn(2+)</name>
        <dbReference type="ChEBI" id="CHEBI:29105"/>
    </cofactor>
</comment>
<evidence type="ECO:0000256" key="6">
    <source>
        <dbReference type="ARBA" id="ARBA00023049"/>
    </source>
</evidence>
<protein>
    <submittedName>
        <fullName evidence="9">Peptidase family M50</fullName>
    </submittedName>
</protein>
<evidence type="ECO:0000256" key="8">
    <source>
        <dbReference type="SAM" id="Phobius"/>
    </source>
</evidence>
<feature type="transmembrane region" description="Helical" evidence="8">
    <location>
        <begin position="285"/>
        <end position="305"/>
    </location>
</feature>
<dbReference type="KEGG" id="smam:Mal15_07170"/>
<evidence type="ECO:0000313" key="10">
    <source>
        <dbReference type="Proteomes" id="UP000321353"/>
    </source>
</evidence>
<evidence type="ECO:0000256" key="1">
    <source>
        <dbReference type="ARBA" id="ARBA00001947"/>
    </source>
</evidence>
<dbReference type="GO" id="GO:0006508">
    <property type="term" value="P:proteolysis"/>
    <property type="evidence" value="ECO:0007669"/>
    <property type="project" value="UniProtKB-KW"/>
</dbReference>
<feature type="transmembrane region" description="Helical" evidence="8">
    <location>
        <begin position="455"/>
        <end position="472"/>
    </location>
</feature>
<evidence type="ECO:0000256" key="2">
    <source>
        <dbReference type="ARBA" id="ARBA00007931"/>
    </source>
</evidence>
<feature type="region of interest" description="Disordered" evidence="7">
    <location>
        <begin position="743"/>
        <end position="763"/>
    </location>
</feature>
<evidence type="ECO:0000256" key="4">
    <source>
        <dbReference type="ARBA" id="ARBA00022801"/>
    </source>
</evidence>
<keyword evidence="5" id="KW-0862">Zinc</keyword>
<name>A0A5B9M7J6_9BACT</name>
<evidence type="ECO:0000256" key="3">
    <source>
        <dbReference type="ARBA" id="ARBA00022670"/>
    </source>
</evidence>
<evidence type="ECO:0000256" key="7">
    <source>
        <dbReference type="SAM" id="MobiDB-lite"/>
    </source>
</evidence>
<dbReference type="EMBL" id="CP036264">
    <property type="protein sequence ID" value="QEF96689.1"/>
    <property type="molecule type" value="Genomic_DNA"/>
</dbReference>
<feature type="transmembrane region" description="Helical" evidence="8">
    <location>
        <begin position="20"/>
        <end position="37"/>
    </location>
</feature>
<proteinExistence type="inferred from homology"/>
<feature type="compositionally biased region" description="Basic and acidic residues" evidence="7">
    <location>
        <begin position="820"/>
        <end position="829"/>
    </location>
</feature>
<keyword evidence="10" id="KW-1185">Reference proteome</keyword>
<dbReference type="PANTHER" id="PTHR39188">
    <property type="entry name" value="MEMBRANE-ASSOCIATED ZINC METALLOPROTEASE M50B"/>
    <property type="match status" value="1"/>
</dbReference>
<feature type="transmembrane region" description="Helical" evidence="8">
    <location>
        <begin position="540"/>
        <end position="568"/>
    </location>
</feature>
<feature type="transmembrane region" description="Helical" evidence="8">
    <location>
        <begin position="363"/>
        <end position="387"/>
    </location>
</feature>
<dbReference type="AlphaFoldDB" id="A0A5B9M7J6"/>
<sequence length="928" mass="102708">MFYKLSAPHVSIREYMFEGNVITMPIVLLIACVVKLLRIPLPGSTDLPPVASLQPFRVPAEKVDPEILKAITDLDLQVHDLGFNRIDLIGINDRQNNTRYGGAAYRSPDGETVAWIRYRLWPNLERRNKFARLALYSLGPGGEIILTTAATRDLIDPPDWHVQYHPKAAANQLRDLHQAHVRKVLGNTRPMLAGDTESAFELLEHTHKEFVDFQVERGVFVPPAPSQAAVADDDVPVAELADASAEITSDSDSQETAALADEVVADETQPIIEAVRKQETKQSGWLTKLAILAVSILLFIGLGAWQWELELVLILVPILLVHELGHYVAMQVFGYKNIHMFFIPLLGAAVSGRNYRVSGWKKAIVALAGPLPSIAIGLVLGGVGLMLGNEWCVKGALITLILNLLNLAPFLPLDGGQVAHVTLFSRSKVIDLLFRIGTIAVLMLVAWLLDAKLLLGIGVAMALGLPTVWRTMKVTESIRDRELPEPSNDRMPDAAIRVVVDEIQRANLPTQGTSTLAKLTLSVYESVITRPPSWPATLGIWALYFGGLVSGIVGMIVITLASVGGGLFDDLPDFESQYEQVETEDGQFRLGTPDPDPMATKLDLLVWRFADADQARAAYDTLVGSTDDSVARLGNVVFTSTIASGNDARFDDEDFFTGFEAFAANDPRLDRLTDAQWRRSFDGDFPQLIVAVSSDTAEEMIQASESMPYNIGDSVAISPWTPKIQASKDQLELQSKLRVLQGKTEPLPWEQPPPADPDDAAEDNEPVDFRKLMRRSAERFEQIQQNRIDWIREQAQASEGAARRLYTAYLDFESESQAWRQDERPHEQKGPPPTLPDALAPLLPELGYLHPDHPLRPTSVNVDAYRLEPEDEDVMLDESFPLQRDGRSLVYLHLSPTRDAAAGYATVHAWLKNHGIESVAWSYDTPVE</sequence>
<reference evidence="9 10" key="1">
    <citation type="submission" date="2019-02" db="EMBL/GenBank/DDBJ databases">
        <title>Planctomycetal bacteria perform biofilm scaping via a novel small molecule.</title>
        <authorList>
            <person name="Jeske O."/>
            <person name="Boedeker C."/>
            <person name="Wiegand S."/>
            <person name="Breitling P."/>
            <person name="Kallscheuer N."/>
            <person name="Jogler M."/>
            <person name="Rohde M."/>
            <person name="Petersen J."/>
            <person name="Medema M.H."/>
            <person name="Surup F."/>
            <person name="Jogler C."/>
        </authorList>
    </citation>
    <scope>NUCLEOTIDE SEQUENCE [LARGE SCALE GENOMIC DNA]</scope>
    <source>
        <strain evidence="9 10">Mal15</strain>
    </source>
</reference>
<evidence type="ECO:0000313" key="9">
    <source>
        <dbReference type="EMBL" id="QEF96689.1"/>
    </source>
</evidence>
<organism evidence="9 10">
    <name type="scientific">Stieleria maiorica</name>
    <dbReference type="NCBI Taxonomy" id="2795974"/>
    <lineage>
        <taxon>Bacteria</taxon>
        <taxon>Pseudomonadati</taxon>
        <taxon>Planctomycetota</taxon>
        <taxon>Planctomycetia</taxon>
        <taxon>Pirellulales</taxon>
        <taxon>Pirellulaceae</taxon>
        <taxon>Stieleria</taxon>
    </lineage>
</organism>
<feature type="transmembrane region" description="Helical" evidence="8">
    <location>
        <begin position="432"/>
        <end position="449"/>
    </location>
</feature>
<dbReference type="PROSITE" id="PS51257">
    <property type="entry name" value="PROKAR_LIPOPROTEIN"/>
    <property type="match status" value="1"/>
</dbReference>
<keyword evidence="8" id="KW-1133">Transmembrane helix</keyword>
<accession>A0A5B9M7J6</accession>
<keyword evidence="4" id="KW-0378">Hydrolase</keyword>
<dbReference type="GO" id="GO:0008237">
    <property type="term" value="F:metallopeptidase activity"/>
    <property type="evidence" value="ECO:0007669"/>
    <property type="project" value="UniProtKB-KW"/>
</dbReference>
<evidence type="ECO:0000256" key="5">
    <source>
        <dbReference type="ARBA" id="ARBA00022833"/>
    </source>
</evidence>
<keyword evidence="8" id="KW-0812">Transmembrane</keyword>
<keyword evidence="3" id="KW-0645">Protease</keyword>
<keyword evidence="8" id="KW-0472">Membrane</keyword>
<dbReference type="Proteomes" id="UP000321353">
    <property type="component" value="Chromosome"/>
</dbReference>